<organism evidence="3 4">
    <name type="scientific">Thioalkalivibrio sulfidiphilus (strain HL-EbGR7)</name>
    <dbReference type="NCBI Taxonomy" id="396588"/>
    <lineage>
        <taxon>Bacteria</taxon>
        <taxon>Pseudomonadati</taxon>
        <taxon>Pseudomonadota</taxon>
        <taxon>Gammaproteobacteria</taxon>
        <taxon>Chromatiales</taxon>
        <taxon>Ectothiorhodospiraceae</taxon>
        <taxon>Thioalkalivibrio</taxon>
    </lineage>
</organism>
<evidence type="ECO:0000259" key="2">
    <source>
        <dbReference type="Pfam" id="PF13098"/>
    </source>
</evidence>
<name>B8GLK8_THISH</name>
<sequence length="178" mass="19634" precursor="true">MVKKPAFWLLALCAALLGATAGASGLPPANPALAEQVEALPEADLIIYSPAEVKHRVTVFTDVNCPFCRRLHTQMDDYLLFDIEIRYAAFPNINNALEQMHGVWCSEDRKSAMSKAKRNEIVKVEGCQSRAVDDQLDIALSNRFLGTPAIVTPRGRVLYGHVTAERLIEILELEAASQ</sequence>
<dbReference type="Gene3D" id="3.40.30.10">
    <property type="entry name" value="Glutaredoxin"/>
    <property type="match status" value="1"/>
</dbReference>
<keyword evidence="1" id="KW-0676">Redox-active center</keyword>
<comment type="subcellular location">
    <subcellularLocation>
        <location evidence="1">Periplasm</location>
    </subcellularLocation>
</comment>
<feature type="domain" description="Thioredoxin-like fold" evidence="2">
    <location>
        <begin position="53"/>
        <end position="171"/>
    </location>
</feature>
<dbReference type="eggNOG" id="COG1651">
    <property type="taxonomic scope" value="Bacteria"/>
</dbReference>
<reference evidence="3 4" key="1">
    <citation type="journal article" date="2011" name="Stand. Genomic Sci.">
        <title>Complete genome sequence of 'Thioalkalivibrio sulfidophilus' HL-EbGr7.</title>
        <authorList>
            <person name="Muyzer G."/>
            <person name="Sorokin D.Y."/>
            <person name="Mavromatis K."/>
            <person name="Lapidus A."/>
            <person name="Clum A."/>
            <person name="Ivanova N."/>
            <person name="Pati A."/>
            <person name="d'Haeseleer P."/>
            <person name="Woyke T."/>
            <person name="Kyrpides N.C."/>
        </authorList>
    </citation>
    <scope>NUCLEOTIDE SEQUENCE [LARGE SCALE GENOMIC DNA]</scope>
    <source>
        <strain evidence="3 4">HL-EbGR7</strain>
    </source>
</reference>
<dbReference type="EMBL" id="CP001339">
    <property type="protein sequence ID" value="ACL73563.1"/>
    <property type="molecule type" value="Genomic_DNA"/>
</dbReference>
<dbReference type="InterPro" id="IPR051470">
    <property type="entry name" value="Thiol:disulfide_interchange"/>
</dbReference>
<dbReference type="Proteomes" id="UP000002383">
    <property type="component" value="Chromosome"/>
</dbReference>
<dbReference type="AlphaFoldDB" id="B8GLK8"/>
<dbReference type="InterPro" id="IPR012336">
    <property type="entry name" value="Thioredoxin-like_fold"/>
</dbReference>
<comment type="similarity">
    <text evidence="1">Belongs to the thioredoxin family. DsbC subfamily.</text>
</comment>
<dbReference type="GO" id="GO:0042597">
    <property type="term" value="C:periplasmic space"/>
    <property type="evidence" value="ECO:0007669"/>
    <property type="project" value="UniProtKB-SubCell"/>
</dbReference>
<dbReference type="InterPro" id="IPR033954">
    <property type="entry name" value="DiS-bond_Isoase_DsbC/G"/>
</dbReference>
<dbReference type="STRING" id="396588.Tgr7_2486"/>
<gene>
    <name evidence="3" type="ordered locus">Tgr7_2486</name>
</gene>
<dbReference type="CDD" id="cd03020">
    <property type="entry name" value="DsbA_DsbC_DsbG"/>
    <property type="match status" value="1"/>
</dbReference>
<dbReference type="GO" id="GO:0016853">
    <property type="term" value="F:isomerase activity"/>
    <property type="evidence" value="ECO:0007669"/>
    <property type="project" value="UniProtKB-KW"/>
</dbReference>
<keyword evidence="4" id="KW-1185">Reference proteome</keyword>
<feature type="chain" id="PRO_5010005766" description="Thiol:disulfide interchange protein" evidence="1">
    <location>
        <begin position="24"/>
        <end position="178"/>
    </location>
</feature>
<keyword evidence="1" id="KW-0732">Signal</keyword>
<dbReference type="Pfam" id="PF13098">
    <property type="entry name" value="Thioredoxin_2"/>
    <property type="match status" value="1"/>
</dbReference>
<dbReference type="PANTHER" id="PTHR35272:SF3">
    <property type="entry name" value="THIOL:DISULFIDE INTERCHANGE PROTEIN DSBC"/>
    <property type="match status" value="1"/>
</dbReference>
<dbReference type="SUPFAM" id="SSF52833">
    <property type="entry name" value="Thioredoxin-like"/>
    <property type="match status" value="1"/>
</dbReference>
<dbReference type="HOGENOM" id="CLU_083593_2_0_6"/>
<keyword evidence="3" id="KW-0413">Isomerase</keyword>
<dbReference type="RefSeq" id="WP_012639038.1">
    <property type="nucleotide sequence ID" value="NC_011901.1"/>
</dbReference>
<comment type="function">
    <text evidence="1">Required for disulfide bond formation in some periplasmic proteins. Acts by transferring its disulfide bond to other proteins and is reduced in the process.</text>
</comment>
<accession>B8GLK8</accession>
<evidence type="ECO:0000256" key="1">
    <source>
        <dbReference type="RuleBase" id="RU364038"/>
    </source>
</evidence>
<dbReference type="OrthoDB" id="12976at2"/>
<protein>
    <recommendedName>
        <fullName evidence="1">Thiol:disulfide interchange protein</fullName>
    </recommendedName>
</protein>
<evidence type="ECO:0000313" key="4">
    <source>
        <dbReference type="Proteomes" id="UP000002383"/>
    </source>
</evidence>
<proteinExistence type="inferred from homology"/>
<evidence type="ECO:0000313" key="3">
    <source>
        <dbReference type="EMBL" id="ACL73563.1"/>
    </source>
</evidence>
<feature type="signal peptide" evidence="1">
    <location>
        <begin position="1"/>
        <end position="23"/>
    </location>
</feature>
<dbReference type="PANTHER" id="PTHR35272">
    <property type="entry name" value="THIOL:DISULFIDE INTERCHANGE PROTEIN DSBC-RELATED"/>
    <property type="match status" value="1"/>
</dbReference>
<dbReference type="InterPro" id="IPR036249">
    <property type="entry name" value="Thioredoxin-like_sf"/>
</dbReference>
<dbReference type="KEGG" id="tgr:Tgr7_2486"/>
<keyword evidence="1" id="KW-0574">Periplasm</keyword>